<organism evidence="2 3">
    <name type="scientific">Cylindrobasidium torrendii FP15055 ss-10</name>
    <dbReference type="NCBI Taxonomy" id="1314674"/>
    <lineage>
        <taxon>Eukaryota</taxon>
        <taxon>Fungi</taxon>
        <taxon>Dikarya</taxon>
        <taxon>Basidiomycota</taxon>
        <taxon>Agaricomycotina</taxon>
        <taxon>Agaricomycetes</taxon>
        <taxon>Agaricomycetidae</taxon>
        <taxon>Agaricales</taxon>
        <taxon>Marasmiineae</taxon>
        <taxon>Physalacriaceae</taxon>
        <taxon>Cylindrobasidium</taxon>
    </lineage>
</organism>
<keyword evidence="1" id="KW-0472">Membrane</keyword>
<dbReference type="Proteomes" id="UP000054007">
    <property type="component" value="Unassembled WGS sequence"/>
</dbReference>
<keyword evidence="1" id="KW-1133">Transmembrane helix</keyword>
<feature type="transmembrane region" description="Helical" evidence="1">
    <location>
        <begin position="14"/>
        <end position="35"/>
    </location>
</feature>
<dbReference type="EMBL" id="KN880494">
    <property type="protein sequence ID" value="KIY68902.1"/>
    <property type="molecule type" value="Genomic_DNA"/>
</dbReference>
<sequence>MHASKVISSPKPTINLVIILTTNTIPCILLIEAIANKVKRTNKTINEGLKKMEKRTSVVPRTYIKKKRASKRDRWPG</sequence>
<accession>A0A0D7BED4</accession>
<evidence type="ECO:0000313" key="3">
    <source>
        <dbReference type="Proteomes" id="UP000054007"/>
    </source>
</evidence>
<gene>
    <name evidence="2" type="ORF">CYLTODRAFT_247998</name>
</gene>
<keyword evidence="1" id="KW-0812">Transmembrane</keyword>
<evidence type="ECO:0000256" key="1">
    <source>
        <dbReference type="SAM" id="Phobius"/>
    </source>
</evidence>
<evidence type="ECO:0000313" key="2">
    <source>
        <dbReference type="EMBL" id="KIY68902.1"/>
    </source>
</evidence>
<protein>
    <submittedName>
        <fullName evidence="2">Uncharacterized protein</fullName>
    </submittedName>
</protein>
<name>A0A0D7BED4_9AGAR</name>
<proteinExistence type="predicted"/>
<reference evidence="2 3" key="1">
    <citation type="journal article" date="2015" name="Fungal Genet. Biol.">
        <title>Evolution of novel wood decay mechanisms in Agaricales revealed by the genome sequences of Fistulina hepatica and Cylindrobasidium torrendii.</title>
        <authorList>
            <person name="Floudas D."/>
            <person name="Held B.W."/>
            <person name="Riley R."/>
            <person name="Nagy L.G."/>
            <person name="Koehler G."/>
            <person name="Ransdell A.S."/>
            <person name="Younus H."/>
            <person name="Chow J."/>
            <person name="Chiniquy J."/>
            <person name="Lipzen A."/>
            <person name="Tritt A."/>
            <person name="Sun H."/>
            <person name="Haridas S."/>
            <person name="LaButti K."/>
            <person name="Ohm R.A."/>
            <person name="Kues U."/>
            <person name="Blanchette R.A."/>
            <person name="Grigoriev I.V."/>
            <person name="Minto R.E."/>
            <person name="Hibbett D.S."/>
        </authorList>
    </citation>
    <scope>NUCLEOTIDE SEQUENCE [LARGE SCALE GENOMIC DNA]</scope>
    <source>
        <strain evidence="2 3">FP15055 ss-10</strain>
    </source>
</reference>
<keyword evidence="3" id="KW-1185">Reference proteome</keyword>
<dbReference type="AlphaFoldDB" id="A0A0D7BED4"/>